<evidence type="ECO:0000313" key="2">
    <source>
        <dbReference type="EMBL" id="GAA2397904.1"/>
    </source>
</evidence>
<comment type="caution">
    <text evidence="2">The sequence shown here is derived from an EMBL/GenBank/DDBJ whole genome shotgun (WGS) entry which is preliminary data.</text>
</comment>
<evidence type="ECO:0000313" key="3">
    <source>
        <dbReference type="Proteomes" id="UP001500058"/>
    </source>
</evidence>
<reference evidence="3" key="1">
    <citation type="journal article" date="2019" name="Int. J. Syst. Evol. Microbiol.">
        <title>The Global Catalogue of Microorganisms (GCM) 10K type strain sequencing project: providing services to taxonomists for standard genome sequencing and annotation.</title>
        <authorList>
            <consortium name="The Broad Institute Genomics Platform"/>
            <consortium name="The Broad Institute Genome Sequencing Center for Infectious Disease"/>
            <person name="Wu L."/>
            <person name="Ma J."/>
        </authorList>
    </citation>
    <scope>NUCLEOTIDE SEQUENCE [LARGE SCALE GENOMIC DNA]</scope>
    <source>
        <strain evidence="3">JCM 6921</strain>
    </source>
</reference>
<keyword evidence="1" id="KW-0472">Membrane</keyword>
<dbReference type="Proteomes" id="UP001500058">
    <property type="component" value="Unassembled WGS sequence"/>
</dbReference>
<dbReference type="EMBL" id="BAAATJ010000009">
    <property type="protein sequence ID" value="GAA2397904.1"/>
    <property type="molecule type" value="Genomic_DNA"/>
</dbReference>
<accession>A0ABP5VAB7</accession>
<keyword evidence="1" id="KW-1133">Transmembrane helix</keyword>
<keyword evidence="3" id="KW-1185">Reference proteome</keyword>
<name>A0ABP5VAB7_9ACTN</name>
<evidence type="ECO:0000256" key="1">
    <source>
        <dbReference type="SAM" id="Phobius"/>
    </source>
</evidence>
<protein>
    <recommendedName>
        <fullName evidence="4">Secreted protein</fullName>
    </recommendedName>
</protein>
<evidence type="ECO:0008006" key="4">
    <source>
        <dbReference type="Google" id="ProtNLM"/>
    </source>
</evidence>
<proteinExistence type="predicted"/>
<feature type="transmembrane region" description="Helical" evidence="1">
    <location>
        <begin position="6"/>
        <end position="28"/>
    </location>
</feature>
<organism evidence="2 3">
    <name type="scientific">Streptomyces glaucosporus</name>
    <dbReference type="NCBI Taxonomy" id="284044"/>
    <lineage>
        <taxon>Bacteria</taxon>
        <taxon>Bacillati</taxon>
        <taxon>Actinomycetota</taxon>
        <taxon>Actinomycetes</taxon>
        <taxon>Kitasatosporales</taxon>
        <taxon>Streptomycetaceae</taxon>
        <taxon>Streptomyces</taxon>
    </lineage>
</organism>
<gene>
    <name evidence="2" type="ORF">GCM10010420_24990</name>
</gene>
<dbReference type="RefSeq" id="WP_344631027.1">
    <property type="nucleotide sequence ID" value="NZ_BAAATJ010000009.1"/>
</dbReference>
<keyword evidence="1" id="KW-0812">Transmembrane</keyword>
<sequence length="64" mass="7063">MTYALAAIYAATLVEVFTLACVAVRIASPEKPTPRTAKYKGTALRHMAHDRYVREVARAEARNA</sequence>